<feature type="transmembrane region" description="Helical" evidence="3">
    <location>
        <begin position="547"/>
        <end position="565"/>
    </location>
</feature>
<dbReference type="Gene3D" id="3.40.50.1820">
    <property type="entry name" value="alpha/beta hydrolase"/>
    <property type="match status" value="2"/>
</dbReference>
<dbReference type="Pfam" id="PF00561">
    <property type="entry name" value="Abhydrolase_1"/>
    <property type="match status" value="1"/>
</dbReference>
<evidence type="ECO:0000256" key="2">
    <source>
        <dbReference type="ARBA" id="ARBA00022801"/>
    </source>
</evidence>
<feature type="domain" description="AB hydrolase-1" evidence="4">
    <location>
        <begin position="74"/>
        <end position="218"/>
    </location>
</feature>
<dbReference type="InterPro" id="IPR013595">
    <property type="entry name" value="Pept_S33_TAP-like_C"/>
</dbReference>
<dbReference type="Proteomes" id="UP001327027">
    <property type="component" value="Unassembled WGS sequence"/>
</dbReference>
<dbReference type="PANTHER" id="PTHR43248">
    <property type="entry name" value="2-SUCCINYL-6-HYDROXY-2,4-CYCLOHEXADIENE-1-CARBOXYLATE SYNTHASE"/>
    <property type="match status" value="1"/>
</dbReference>
<dbReference type="EMBL" id="JAYKLX010000002">
    <property type="protein sequence ID" value="MEB3344954.1"/>
    <property type="molecule type" value="Genomic_DNA"/>
</dbReference>
<organism evidence="6 7">
    <name type="scientific">Aquimarina gracilis</name>
    <dbReference type="NCBI Taxonomy" id="874422"/>
    <lineage>
        <taxon>Bacteria</taxon>
        <taxon>Pseudomonadati</taxon>
        <taxon>Bacteroidota</taxon>
        <taxon>Flavobacteriia</taxon>
        <taxon>Flavobacteriales</taxon>
        <taxon>Flavobacteriaceae</taxon>
        <taxon>Aquimarina</taxon>
    </lineage>
</organism>
<evidence type="ECO:0000259" key="5">
    <source>
        <dbReference type="Pfam" id="PF08386"/>
    </source>
</evidence>
<dbReference type="PANTHER" id="PTHR43248:SF25">
    <property type="entry name" value="AB HYDROLASE-1 DOMAIN-CONTAINING PROTEIN-RELATED"/>
    <property type="match status" value="1"/>
</dbReference>
<proteinExistence type="inferred from homology"/>
<evidence type="ECO:0000313" key="6">
    <source>
        <dbReference type="EMBL" id="MEB3344954.1"/>
    </source>
</evidence>
<evidence type="ECO:0000313" key="7">
    <source>
        <dbReference type="Proteomes" id="UP001327027"/>
    </source>
</evidence>
<reference evidence="6 7" key="1">
    <citation type="journal article" date="2013" name="Int. J. Syst. Evol. Microbiol.">
        <title>Aquimarina gracilis sp. nov., isolated from the gut microflora of a mussel, Mytilus coruscus, and emended description of Aquimarina spongiae.</title>
        <authorList>
            <person name="Park S.C."/>
            <person name="Choe H.N."/>
            <person name="Baik K.S."/>
            <person name="Seong C.N."/>
        </authorList>
    </citation>
    <scope>NUCLEOTIDE SEQUENCE [LARGE SCALE GENOMIC DNA]</scope>
    <source>
        <strain evidence="6 7">PSC32</strain>
    </source>
</reference>
<dbReference type="InterPro" id="IPR029058">
    <property type="entry name" value="AB_hydrolase_fold"/>
</dbReference>
<dbReference type="InterPro" id="IPR000073">
    <property type="entry name" value="AB_hydrolase_1"/>
</dbReference>
<evidence type="ECO:0000256" key="1">
    <source>
        <dbReference type="ARBA" id="ARBA00010088"/>
    </source>
</evidence>
<feature type="domain" description="Peptidase S33 tripeptidyl aminopeptidase-like C-terminal" evidence="5">
    <location>
        <begin position="381"/>
        <end position="451"/>
    </location>
</feature>
<dbReference type="InterPro" id="IPR051601">
    <property type="entry name" value="Serine_prot/Carboxylest_S33"/>
</dbReference>
<dbReference type="SUPFAM" id="SSF53474">
    <property type="entry name" value="alpha/beta-Hydrolases"/>
    <property type="match status" value="1"/>
</dbReference>
<name>A0ABU5ZSB2_9FLAO</name>
<keyword evidence="3" id="KW-0472">Membrane</keyword>
<gene>
    <name evidence="6" type="ORF">U6A24_05750</name>
</gene>
<dbReference type="Pfam" id="PF08386">
    <property type="entry name" value="Abhydrolase_4"/>
    <property type="match status" value="1"/>
</dbReference>
<accession>A0ABU5ZSB2</accession>
<evidence type="ECO:0000259" key="4">
    <source>
        <dbReference type="Pfam" id="PF00561"/>
    </source>
</evidence>
<sequence length="637" mass="72261">MLIIIGIMLFNMLSGQNTSFEKTTSFYPNSKTLKNDNIIWGYLTVPEDWNNPKSNKIKIAVSVLKNTSNRDSNNAVVFIQGGPGAKGVDNMGFWRKHDLRQNNDIVLFDIRGTGFSKPRLCPDLGKTFLDILAKNQSAEEDEKQKAIAALSCKKDLQDREVDINAYHSFSVAKDLHALKQQLGYRIWNVYGVSYGTYMAQVYASEYPNDIKAMLLDSSINDITSYYTKNTTNYINSLLKVFKKCSNDEECNEEYPNLESVYYKVIESLEKTPITVSVDKKIVDSGTFTYNSEDFKIAIQQALYHKKLIEIVPLLIYQFQNRNEKALGNLVAAFSSLLSMDYGVYYCVSCTETLPVNNRIEYNEDAKSYKGLNGGVSFYKSDFKVCEKWNLNNGNSLQKLDYSSLSSVSFPVLILAGEYDPITPMENGEKTANNFYNSYYVPAPSLGHVPSFTKEGALVAKTFINKPYQQPNSEAFANNSEVSFVKDVFINSGVSNIGNSLSEFNLIFLSPLFIALLLMTIFVVTYIIKLLRKKYKSTPDKIIRISSLLTSIFGITGLIFIVLALIKVAGQNYFILAFGLPNDFNYIFTLFMIFTVLLTITLLYFIIQIRRIKDRSIVFSLIFSNVLLMTYLFYWGVF</sequence>
<comment type="caution">
    <text evidence="6">The sequence shown here is derived from an EMBL/GenBank/DDBJ whole genome shotgun (WGS) entry which is preliminary data.</text>
</comment>
<keyword evidence="2 6" id="KW-0378">Hydrolase</keyword>
<keyword evidence="3" id="KW-1133">Transmembrane helix</keyword>
<keyword evidence="7" id="KW-1185">Reference proteome</keyword>
<feature type="transmembrane region" description="Helical" evidence="3">
    <location>
        <begin position="616"/>
        <end position="636"/>
    </location>
</feature>
<comment type="similarity">
    <text evidence="1">Belongs to the peptidase S33 family.</text>
</comment>
<dbReference type="GO" id="GO:0016787">
    <property type="term" value="F:hydrolase activity"/>
    <property type="evidence" value="ECO:0007669"/>
    <property type="project" value="UniProtKB-KW"/>
</dbReference>
<protein>
    <submittedName>
        <fullName evidence="6">Alpha/beta fold hydrolase</fullName>
    </submittedName>
</protein>
<feature type="transmembrane region" description="Helical" evidence="3">
    <location>
        <begin position="505"/>
        <end position="527"/>
    </location>
</feature>
<evidence type="ECO:0000256" key="3">
    <source>
        <dbReference type="SAM" id="Phobius"/>
    </source>
</evidence>
<feature type="transmembrane region" description="Helical" evidence="3">
    <location>
        <begin position="585"/>
        <end position="604"/>
    </location>
</feature>
<keyword evidence="3" id="KW-0812">Transmembrane</keyword>